<feature type="compositionally biased region" description="Acidic residues" evidence="1">
    <location>
        <begin position="62"/>
        <end position="73"/>
    </location>
</feature>
<reference evidence="2 3" key="1">
    <citation type="journal article" date="2019" name="Sci. Rep.">
        <title>Orb-weaving spider Araneus ventricosus genome elucidates the spidroin gene catalogue.</title>
        <authorList>
            <person name="Kono N."/>
            <person name="Nakamura H."/>
            <person name="Ohtoshi R."/>
            <person name="Moran D.A.P."/>
            <person name="Shinohara A."/>
            <person name="Yoshida Y."/>
            <person name="Fujiwara M."/>
            <person name="Mori M."/>
            <person name="Tomita M."/>
            <person name="Arakawa K."/>
        </authorList>
    </citation>
    <scope>NUCLEOTIDE SEQUENCE [LARGE SCALE GENOMIC DNA]</scope>
</reference>
<evidence type="ECO:0000256" key="1">
    <source>
        <dbReference type="SAM" id="MobiDB-lite"/>
    </source>
</evidence>
<dbReference type="OrthoDB" id="8027607at2759"/>
<keyword evidence="3" id="KW-1185">Reference proteome</keyword>
<protein>
    <submittedName>
        <fullName evidence="2">Uncharacterized protein</fullName>
    </submittedName>
</protein>
<evidence type="ECO:0000313" key="3">
    <source>
        <dbReference type="Proteomes" id="UP000499080"/>
    </source>
</evidence>
<proteinExistence type="predicted"/>
<dbReference type="EMBL" id="BGPR01008891">
    <property type="protein sequence ID" value="GBN36723.1"/>
    <property type="molecule type" value="Genomic_DNA"/>
</dbReference>
<dbReference type="Proteomes" id="UP000499080">
    <property type="component" value="Unassembled WGS sequence"/>
</dbReference>
<dbReference type="AlphaFoldDB" id="A0A4Y2NCQ8"/>
<feature type="region of interest" description="Disordered" evidence="1">
    <location>
        <begin position="55"/>
        <end position="83"/>
    </location>
</feature>
<organism evidence="2 3">
    <name type="scientific">Araneus ventricosus</name>
    <name type="common">Orbweaver spider</name>
    <name type="synonym">Epeira ventricosa</name>
    <dbReference type="NCBI Taxonomy" id="182803"/>
    <lineage>
        <taxon>Eukaryota</taxon>
        <taxon>Metazoa</taxon>
        <taxon>Ecdysozoa</taxon>
        <taxon>Arthropoda</taxon>
        <taxon>Chelicerata</taxon>
        <taxon>Arachnida</taxon>
        <taxon>Araneae</taxon>
        <taxon>Araneomorphae</taxon>
        <taxon>Entelegynae</taxon>
        <taxon>Araneoidea</taxon>
        <taxon>Araneidae</taxon>
        <taxon>Araneus</taxon>
    </lineage>
</organism>
<accession>A0A4Y2NCQ8</accession>
<name>A0A4Y2NCQ8_ARAVE</name>
<comment type="caution">
    <text evidence="2">The sequence shown here is derived from an EMBL/GenBank/DDBJ whole genome shotgun (WGS) entry which is preliminary data.</text>
</comment>
<evidence type="ECO:0000313" key="2">
    <source>
        <dbReference type="EMBL" id="GBN36723.1"/>
    </source>
</evidence>
<sequence>MDTMNFSRIELLDDSNYGIWSMKVEAPLDAIDLFEDVIENDKPLKNGAVIQEQIDSTVSTEINDDQTTDDEEDGNKNVSNRPVRERRLPSRYVDYEKYSVSDATPETAVSRDKDQTESQYRCKLEHYSRCKILQWIFSQPWRECCWMEEQYTETCGIVNDGCVCAVKWCVSMLEQLNENHLLDAPIPIETYSQGLIDWINNPKVSCGT</sequence>
<gene>
    <name evidence="2" type="ORF">AVEN_93038_1</name>
</gene>